<reference evidence="2" key="1">
    <citation type="journal article" date="2010" name="Nat. Biotechnol.">
        <title>Draft genome sequence of the oilseed species Ricinus communis.</title>
        <authorList>
            <person name="Chan A.P."/>
            <person name="Crabtree J."/>
            <person name="Zhao Q."/>
            <person name="Lorenzi H."/>
            <person name="Orvis J."/>
            <person name="Puiu D."/>
            <person name="Melake-Berhan A."/>
            <person name="Jones K.M."/>
            <person name="Redman J."/>
            <person name="Chen G."/>
            <person name="Cahoon E.B."/>
            <person name="Gedil M."/>
            <person name="Stanke M."/>
            <person name="Haas B.J."/>
            <person name="Wortman J.R."/>
            <person name="Fraser-Liggett C.M."/>
            <person name="Ravel J."/>
            <person name="Rabinowicz P.D."/>
        </authorList>
    </citation>
    <scope>NUCLEOTIDE SEQUENCE [LARGE SCALE GENOMIC DNA]</scope>
    <source>
        <strain evidence="2">cv. Hale</strain>
    </source>
</reference>
<protein>
    <submittedName>
        <fullName evidence="1">Uncharacterized protein</fullName>
    </submittedName>
</protein>
<gene>
    <name evidence="1" type="ORF">RCOM_2088960</name>
</gene>
<dbReference type="InParanoid" id="B9TM47"/>
<evidence type="ECO:0000313" key="1">
    <source>
        <dbReference type="EMBL" id="EEF23067.1"/>
    </source>
</evidence>
<dbReference type="AlphaFoldDB" id="B9TM47"/>
<dbReference type="EMBL" id="EQ988122">
    <property type="protein sequence ID" value="EEF23067.1"/>
    <property type="molecule type" value="Genomic_DNA"/>
</dbReference>
<name>B9TM47_RICCO</name>
<accession>B9TM47</accession>
<feature type="non-terminal residue" evidence="1">
    <location>
        <position position="1"/>
    </location>
</feature>
<evidence type="ECO:0000313" key="2">
    <source>
        <dbReference type="Proteomes" id="UP000008311"/>
    </source>
</evidence>
<dbReference type="Proteomes" id="UP000008311">
    <property type="component" value="Unassembled WGS sequence"/>
</dbReference>
<sequence>LGQVEAHDATGGRQPQVAAVGADDAAPAVFHRGAAGVAVQRVEQFVAQRLVGVAHGLAPVRRAHVHEARDAIQPAVAVPRLHDAGQVAQHARILGMQQAQRAVAQHGRAARAAGDQVVAREQRARLAHGAEVVVRQLAVEVVDELAFAGGQPHGAGAGRRRLEDFRRQVERGARQPAAVAPADQACLERRRPQDLAVVQQPDQAVVARLAVRAGRQRDLFHRGAADAPDGALAAEEQCAVRTVVDHTDPRSGHHRRRRVGREAPQGARFEIGGQHAAGPVHAEAVAAAVAGQAAAQEPVAPEAIQAALRRHPDVAFA</sequence>
<feature type="non-terminal residue" evidence="1">
    <location>
        <position position="317"/>
    </location>
</feature>
<keyword evidence="2" id="KW-1185">Reference proteome</keyword>
<organism evidence="1 2">
    <name type="scientific">Ricinus communis</name>
    <name type="common">Castor bean</name>
    <dbReference type="NCBI Taxonomy" id="3988"/>
    <lineage>
        <taxon>Eukaryota</taxon>
        <taxon>Viridiplantae</taxon>
        <taxon>Streptophyta</taxon>
        <taxon>Embryophyta</taxon>
        <taxon>Tracheophyta</taxon>
        <taxon>Spermatophyta</taxon>
        <taxon>Magnoliopsida</taxon>
        <taxon>eudicotyledons</taxon>
        <taxon>Gunneridae</taxon>
        <taxon>Pentapetalae</taxon>
        <taxon>rosids</taxon>
        <taxon>fabids</taxon>
        <taxon>Malpighiales</taxon>
        <taxon>Euphorbiaceae</taxon>
        <taxon>Acalyphoideae</taxon>
        <taxon>Acalypheae</taxon>
        <taxon>Ricinus</taxon>
    </lineage>
</organism>
<proteinExistence type="predicted"/>